<organism evidence="1 2">
    <name type="scientific">Panagrolaimus sp. ES5</name>
    <dbReference type="NCBI Taxonomy" id="591445"/>
    <lineage>
        <taxon>Eukaryota</taxon>
        <taxon>Metazoa</taxon>
        <taxon>Ecdysozoa</taxon>
        <taxon>Nematoda</taxon>
        <taxon>Chromadorea</taxon>
        <taxon>Rhabditida</taxon>
        <taxon>Tylenchina</taxon>
        <taxon>Panagrolaimomorpha</taxon>
        <taxon>Panagrolaimoidea</taxon>
        <taxon>Panagrolaimidae</taxon>
        <taxon>Panagrolaimus</taxon>
    </lineage>
</organism>
<evidence type="ECO:0000313" key="2">
    <source>
        <dbReference type="WBParaSite" id="ES5_v2.g13270.t1"/>
    </source>
</evidence>
<sequence>MTDTPIITRVFPNFDSDVKDTETLSAEAAVPETKCERPVPKPRTIFTFPQSSVAQQENSSESDESLVEWKGRFCTRWVTRACYNRLLTPRPVPPRITPPDEATVLAMLRSYNRNNNSRDRARRQPRRQPPQVQSALRYHTPFQPSTSLIP</sequence>
<proteinExistence type="predicted"/>
<evidence type="ECO:0000313" key="1">
    <source>
        <dbReference type="Proteomes" id="UP000887579"/>
    </source>
</evidence>
<reference evidence="2" key="1">
    <citation type="submission" date="2022-11" db="UniProtKB">
        <authorList>
            <consortium name="WormBaseParasite"/>
        </authorList>
    </citation>
    <scope>IDENTIFICATION</scope>
</reference>
<accession>A0AC34F8B1</accession>
<protein>
    <submittedName>
        <fullName evidence="2">Uncharacterized protein</fullName>
    </submittedName>
</protein>
<dbReference type="Proteomes" id="UP000887579">
    <property type="component" value="Unplaced"/>
</dbReference>
<dbReference type="WBParaSite" id="ES5_v2.g13270.t1">
    <property type="protein sequence ID" value="ES5_v2.g13270.t1"/>
    <property type="gene ID" value="ES5_v2.g13270"/>
</dbReference>
<name>A0AC34F8B1_9BILA</name>